<dbReference type="Gene3D" id="3.40.50.1010">
    <property type="entry name" value="5'-nuclease"/>
    <property type="match status" value="1"/>
</dbReference>
<dbReference type="SUPFAM" id="SSF53822">
    <property type="entry name" value="Periplasmic binding protein-like I"/>
    <property type="match status" value="1"/>
</dbReference>
<evidence type="ECO:0000259" key="2">
    <source>
        <dbReference type="Pfam" id="PF01936"/>
    </source>
</evidence>
<proteinExistence type="predicted"/>
<gene>
    <name evidence="3" type="ORF">J07HQW1_02865</name>
</gene>
<dbReference type="InterPro" id="IPR021139">
    <property type="entry name" value="NYN"/>
</dbReference>
<dbReference type="InterPro" id="IPR028082">
    <property type="entry name" value="Peripla_BP_I"/>
</dbReference>
<dbReference type="HOGENOM" id="CLU_100862_1_0_2"/>
<dbReference type="AlphaFoldDB" id="U1PGR6"/>
<dbReference type="GO" id="GO:0004540">
    <property type="term" value="F:RNA nuclease activity"/>
    <property type="evidence" value="ECO:0007669"/>
    <property type="project" value="InterPro"/>
</dbReference>
<evidence type="ECO:0000313" key="3">
    <source>
        <dbReference type="EMBL" id="ERG92817.1"/>
    </source>
</evidence>
<accession>U1PGR6</accession>
<feature type="region of interest" description="Disordered" evidence="1">
    <location>
        <begin position="177"/>
        <end position="225"/>
    </location>
</feature>
<organism evidence="3 4">
    <name type="scientific">Haloquadratum walsbyi J07HQW1</name>
    <dbReference type="NCBI Taxonomy" id="1238424"/>
    <lineage>
        <taxon>Archaea</taxon>
        <taxon>Methanobacteriati</taxon>
        <taxon>Methanobacteriota</taxon>
        <taxon>Stenosarchaea group</taxon>
        <taxon>Halobacteria</taxon>
        <taxon>Halobacteriales</taxon>
        <taxon>Haloferacaceae</taxon>
        <taxon>Haloquadratum</taxon>
    </lineage>
</organism>
<reference evidence="3 4" key="1">
    <citation type="journal article" date="2013" name="PLoS ONE">
        <title>Assembly-driven community genomics of a hypersaline microbial ecosystem.</title>
        <authorList>
            <person name="Podell S."/>
            <person name="Ugalde J.A."/>
            <person name="Narasingarao P."/>
            <person name="Banfield J.F."/>
            <person name="Heidelberg K.B."/>
            <person name="Allen E.E."/>
        </authorList>
    </citation>
    <scope>NUCLEOTIDE SEQUENCE [LARGE SCALE GENOMIC DNA]</scope>
    <source>
        <strain evidence="4">J07HQW1</strain>
    </source>
</reference>
<evidence type="ECO:0000313" key="4">
    <source>
        <dbReference type="Proteomes" id="UP000030649"/>
    </source>
</evidence>
<evidence type="ECO:0000256" key="1">
    <source>
        <dbReference type="SAM" id="MobiDB-lite"/>
    </source>
</evidence>
<name>U1PGR6_9EURY</name>
<feature type="domain" description="NYN" evidence="2">
    <location>
        <begin position="15"/>
        <end position="145"/>
    </location>
</feature>
<dbReference type="PANTHER" id="PTHR35811:SF1">
    <property type="entry name" value="HTH OST-TYPE DOMAIN-CONTAINING PROTEIN"/>
    <property type="match status" value="1"/>
</dbReference>
<feature type="compositionally biased region" description="Polar residues" evidence="1">
    <location>
        <begin position="177"/>
        <end position="198"/>
    </location>
</feature>
<dbReference type="Proteomes" id="UP000030649">
    <property type="component" value="Unassembled WGS sequence"/>
</dbReference>
<sequence>MSILRRLYDPLNRSVALFVDGPNVLREEFDVDLDDVRIAGEQFGHPAMRRLYLDEHAPSGLIQAAEARGFEVIVTSSDVDVRLSVDLTRAAVTDKADIIAIVSRDADFKPAIEVANDHGQQTVVVAPGVDGRSDALRNAATTQITLGEHREGDTAAYSQGQYQGETAHDAKTGNITHQANQSQDQSVAEQAESHTNMSEDADSKVDSESNAETTDDTPTFVGYDN</sequence>
<dbReference type="EMBL" id="KE356560">
    <property type="protein sequence ID" value="ERG92817.1"/>
    <property type="molecule type" value="Genomic_DNA"/>
</dbReference>
<dbReference type="PANTHER" id="PTHR35811">
    <property type="entry name" value="SLR1870 PROTEIN"/>
    <property type="match status" value="1"/>
</dbReference>
<protein>
    <recommendedName>
        <fullName evidence="2">NYN domain-containing protein</fullName>
    </recommendedName>
</protein>
<dbReference type="Pfam" id="PF01936">
    <property type="entry name" value="NYN"/>
    <property type="match status" value="1"/>
</dbReference>
<dbReference type="STRING" id="1238424.J07HQW1_02865"/>